<evidence type="ECO:0000313" key="2">
    <source>
        <dbReference type="EMBL" id="PWN56083.1"/>
    </source>
</evidence>
<evidence type="ECO:0000256" key="1">
    <source>
        <dbReference type="SAM" id="Phobius"/>
    </source>
</evidence>
<gene>
    <name evidence="2" type="ORF">DEH80_09745</name>
</gene>
<protein>
    <submittedName>
        <fullName evidence="2">TonB-dependent receptor</fullName>
    </submittedName>
</protein>
<dbReference type="AlphaFoldDB" id="A0A363UL00"/>
<feature type="transmembrane region" description="Helical" evidence="1">
    <location>
        <begin position="96"/>
        <end position="119"/>
    </location>
</feature>
<feature type="transmembrane region" description="Helical" evidence="1">
    <location>
        <begin position="37"/>
        <end position="57"/>
    </location>
</feature>
<dbReference type="OrthoDB" id="9808748at2"/>
<name>A0A363UL00_9GAMM</name>
<feature type="transmembrane region" description="Helical" evidence="1">
    <location>
        <begin position="69"/>
        <end position="90"/>
    </location>
</feature>
<proteinExistence type="predicted"/>
<evidence type="ECO:0000313" key="3">
    <source>
        <dbReference type="Proteomes" id="UP000251800"/>
    </source>
</evidence>
<keyword evidence="1" id="KW-0812">Transmembrane</keyword>
<comment type="caution">
    <text evidence="2">The sequence shown here is derived from an EMBL/GenBank/DDBJ whole genome shotgun (WGS) entry which is preliminary data.</text>
</comment>
<dbReference type="EMBL" id="QEQK01000007">
    <property type="protein sequence ID" value="PWN56083.1"/>
    <property type="molecule type" value="Genomic_DNA"/>
</dbReference>
<accession>A0A363UL00</accession>
<dbReference type="Proteomes" id="UP000251800">
    <property type="component" value="Unassembled WGS sequence"/>
</dbReference>
<organism evidence="2 3">
    <name type="scientific">Abyssibacter profundi</name>
    <dbReference type="NCBI Taxonomy" id="2182787"/>
    <lineage>
        <taxon>Bacteria</taxon>
        <taxon>Pseudomonadati</taxon>
        <taxon>Pseudomonadota</taxon>
        <taxon>Gammaproteobacteria</taxon>
        <taxon>Chromatiales</taxon>
        <taxon>Oceanococcaceae</taxon>
        <taxon>Abyssibacter</taxon>
    </lineage>
</organism>
<keyword evidence="2" id="KW-0675">Receptor</keyword>
<feature type="transmembrane region" description="Helical" evidence="1">
    <location>
        <begin position="5"/>
        <end position="25"/>
    </location>
</feature>
<dbReference type="RefSeq" id="WP_109720299.1">
    <property type="nucleotide sequence ID" value="NZ_QEQK01000007.1"/>
</dbReference>
<keyword evidence="3" id="KW-1185">Reference proteome</keyword>
<sequence>MERHYVLSALGYGLLGLVLGLYMSASGQHQQLVTHAHIMLVGFLLGFAYALLHRLWLEAPQPSWARLQFALHQLGAPLLFIGLFLLYGGWVPESLLGPVLGLASALIIAALGLMTWLFVRQPQAGTG</sequence>
<reference evidence="2 3" key="1">
    <citation type="submission" date="2018-05" db="EMBL/GenBank/DDBJ databases">
        <title>Abyssibacter profundi OUC007T gen. nov., sp. nov, a marine bacterium isolated from seawater of the Mariana Trench.</title>
        <authorList>
            <person name="Zhou S."/>
        </authorList>
    </citation>
    <scope>NUCLEOTIDE SEQUENCE [LARGE SCALE GENOMIC DNA]</scope>
    <source>
        <strain evidence="2 3">OUC007</strain>
    </source>
</reference>
<keyword evidence="1" id="KW-1133">Transmembrane helix</keyword>
<keyword evidence="1" id="KW-0472">Membrane</keyword>